<feature type="transmembrane region" description="Helical" evidence="8">
    <location>
        <begin position="45"/>
        <end position="62"/>
    </location>
</feature>
<dbReference type="KEGG" id="mmt:Metme_1221"/>
<keyword evidence="4 8" id="KW-0812">Transmembrane</keyword>
<keyword evidence="2" id="KW-1003">Cell membrane</keyword>
<evidence type="ECO:0000256" key="6">
    <source>
        <dbReference type="ARBA" id="ARBA00022989"/>
    </source>
</evidence>
<dbReference type="NCBIfam" id="TIGR02914">
    <property type="entry name" value="EpsI_fam"/>
    <property type="match status" value="1"/>
</dbReference>
<organism evidence="10 11">
    <name type="scientific">Methylomonas methanica (strain DSM 25384 / MC09)</name>
    <dbReference type="NCBI Taxonomy" id="857087"/>
    <lineage>
        <taxon>Bacteria</taxon>
        <taxon>Pseudomonadati</taxon>
        <taxon>Pseudomonadota</taxon>
        <taxon>Gammaproteobacteria</taxon>
        <taxon>Methylococcales</taxon>
        <taxon>Methylococcaceae</taxon>
        <taxon>Methylomonas</taxon>
    </lineage>
</organism>
<dbReference type="GO" id="GO:0008233">
    <property type="term" value="F:peptidase activity"/>
    <property type="evidence" value="ECO:0007669"/>
    <property type="project" value="UniProtKB-KW"/>
</dbReference>
<dbReference type="Pfam" id="PF11984">
    <property type="entry name" value="DUF3485"/>
    <property type="match status" value="1"/>
</dbReference>
<dbReference type="RefSeq" id="WP_013817914.1">
    <property type="nucleotide sequence ID" value="NC_015572.1"/>
</dbReference>
<dbReference type="InterPro" id="IPR014263">
    <property type="entry name" value="Methanolan_biosynth_EpsI"/>
</dbReference>
<dbReference type="NCBIfam" id="TIGR04178">
    <property type="entry name" value="exo_archaeo"/>
    <property type="match status" value="1"/>
</dbReference>
<reference evidence="11" key="3">
    <citation type="submission" date="2011-05" db="EMBL/GenBank/DDBJ databases">
        <title>Complete sequence of Methylomonas methanica MC09.</title>
        <authorList>
            <consortium name="US DOE Joint Genome Institute"/>
            <person name="Lucas S."/>
            <person name="Han J."/>
            <person name="Lapidus A."/>
            <person name="Cheng J.-F."/>
            <person name="Goodwin L."/>
            <person name="Pitluck S."/>
            <person name="Peters L."/>
            <person name="Mikhailova N."/>
            <person name="Teshima H."/>
            <person name="Han C."/>
            <person name="Tapia R."/>
            <person name="Land M."/>
            <person name="Hauser L."/>
            <person name="Kyrpides N."/>
            <person name="Ivanova N."/>
            <person name="Pagani I."/>
            <person name="Stein L."/>
            <person name="Woyke T."/>
        </authorList>
    </citation>
    <scope>NUCLEOTIDE SEQUENCE [LARGE SCALE GENOMIC DNA]</scope>
    <source>
        <strain evidence="11">MC09</strain>
    </source>
</reference>
<evidence type="ECO:0000256" key="4">
    <source>
        <dbReference type="ARBA" id="ARBA00022692"/>
    </source>
</evidence>
<feature type="transmembrane region" description="Helical" evidence="8">
    <location>
        <begin position="98"/>
        <end position="117"/>
    </location>
</feature>
<dbReference type="InterPro" id="IPR026392">
    <property type="entry name" value="Exo/Archaeosortase_dom"/>
</dbReference>
<feature type="transmembrane region" description="Helical" evidence="8">
    <location>
        <begin position="187"/>
        <end position="204"/>
    </location>
</feature>
<name>F9ZWI0_METMM</name>
<dbReference type="HOGENOM" id="CLU_039817_1_0_6"/>
<feature type="transmembrane region" description="Helical" evidence="8">
    <location>
        <begin position="252"/>
        <end position="270"/>
    </location>
</feature>
<feature type="transmembrane region" description="Helical" evidence="8">
    <location>
        <begin position="296"/>
        <end position="315"/>
    </location>
</feature>
<protein>
    <submittedName>
        <fullName evidence="10">Exosortase 1</fullName>
    </submittedName>
</protein>
<keyword evidence="11" id="KW-1185">Reference proteome</keyword>
<dbReference type="AlphaFoldDB" id="F9ZWI0"/>
<evidence type="ECO:0000259" key="9">
    <source>
        <dbReference type="Pfam" id="PF11984"/>
    </source>
</evidence>
<evidence type="ECO:0000256" key="7">
    <source>
        <dbReference type="ARBA" id="ARBA00023136"/>
    </source>
</evidence>
<keyword evidence="7 8" id="KW-0472">Membrane</keyword>
<dbReference type="InterPro" id="IPR013426">
    <property type="entry name" value="EpsH-like"/>
</dbReference>
<dbReference type="NCBIfam" id="TIGR03109">
    <property type="entry name" value="exosort_XrtA"/>
    <property type="match status" value="1"/>
</dbReference>
<evidence type="ECO:0000256" key="1">
    <source>
        <dbReference type="ARBA" id="ARBA00004651"/>
    </source>
</evidence>
<dbReference type="eggNOG" id="COG1269">
    <property type="taxonomic scope" value="Bacteria"/>
</dbReference>
<dbReference type="Pfam" id="PF09721">
    <property type="entry name" value="Exosortase_EpsH"/>
    <property type="match status" value="1"/>
</dbReference>
<keyword evidence="5" id="KW-0378">Hydrolase</keyword>
<accession>F9ZWI0</accession>
<evidence type="ECO:0000256" key="8">
    <source>
        <dbReference type="SAM" id="Phobius"/>
    </source>
</evidence>
<sequence>MLKFGVLPVYWQRPLWVLLSLTLIFGVVFWQSWQSIVSIWSRSDTFAHGYLVLPASLWLIWSRKEQYAKLQPKPSYLGILSLLFCGFVWLAAEMTKVLVVEQFALVGMLVCLIWSVLGNKVAGSMLFPLFFLFLMVPFGEDFVPFLMEYTASFVVFMLRLTGISVYREGLHFTLTSGSWSVIEACSGIRYLIASITLGLLYAYLHYSSYVKRSVFILASILVPILANGLRAYMIVMIGHLSDMKLATGVDHIIYGWVFFGLVMLLLFYIGSFAQDPPVIAIPQSKPEEVVPATRDTGWLVIGVITSVCVLMWPMVAAELHSRQAIEATIPGALSQSLQTEAVAAPVWQWEPKFNGAMAIEKRFVDEGGQTVGIYFANFGDESKGGELINSQNTLISHGQTGWWGVEDSLLSIEGASVSWRVQEKVIANQQVYLLIMRWYRVGGVNTANRYYAKWLQLLKRLSGDASPEIMVVVYTQTPQGDYRQARERLQKVALACCN</sequence>
<evidence type="ECO:0000256" key="5">
    <source>
        <dbReference type="ARBA" id="ARBA00022801"/>
    </source>
</evidence>
<dbReference type="InterPro" id="IPR019127">
    <property type="entry name" value="Exosortase"/>
</dbReference>
<dbReference type="EMBL" id="CP002738">
    <property type="protein sequence ID" value="AEF99649.1"/>
    <property type="molecule type" value="Genomic_DNA"/>
</dbReference>
<dbReference type="Proteomes" id="UP000008888">
    <property type="component" value="Chromosome"/>
</dbReference>
<evidence type="ECO:0000256" key="3">
    <source>
        <dbReference type="ARBA" id="ARBA00022670"/>
    </source>
</evidence>
<evidence type="ECO:0000313" key="10">
    <source>
        <dbReference type="EMBL" id="AEF99649.1"/>
    </source>
</evidence>
<gene>
    <name evidence="10" type="ordered locus">Metme_1221</name>
</gene>
<feature type="transmembrane region" description="Helical" evidence="8">
    <location>
        <begin position="74"/>
        <end position="92"/>
    </location>
</feature>
<dbReference type="InterPro" id="IPR017540">
    <property type="entry name" value="Exosortase-1"/>
</dbReference>
<evidence type="ECO:0000313" key="11">
    <source>
        <dbReference type="Proteomes" id="UP000008888"/>
    </source>
</evidence>
<dbReference type="NCBIfam" id="TIGR02602">
    <property type="entry name" value="8TM_EpsH"/>
    <property type="match status" value="1"/>
</dbReference>
<comment type="subcellular location">
    <subcellularLocation>
        <location evidence="1">Cell membrane</location>
        <topology evidence="1">Multi-pass membrane protein</topology>
    </subcellularLocation>
</comment>
<dbReference type="OrthoDB" id="9797363at2"/>
<evidence type="ECO:0000256" key="2">
    <source>
        <dbReference type="ARBA" id="ARBA00022475"/>
    </source>
</evidence>
<dbReference type="STRING" id="857087.Metme_1221"/>
<feature type="transmembrane region" description="Helical" evidence="8">
    <location>
        <begin position="15"/>
        <end position="33"/>
    </location>
</feature>
<keyword evidence="6 8" id="KW-1133">Transmembrane helix</keyword>
<dbReference type="GO" id="GO:0006508">
    <property type="term" value="P:proteolysis"/>
    <property type="evidence" value="ECO:0007669"/>
    <property type="project" value="UniProtKB-KW"/>
</dbReference>
<dbReference type="GO" id="GO:0005886">
    <property type="term" value="C:plasma membrane"/>
    <property type="evidence" value="ECO:0007669"/>
    <property type="project" value="UniProtKB-SubCell"/>
</dbReference>
<keyword evidence="3" id="KW-0645">Protease</keyword>
<feature type="transmembrane region" description="Helical" evidence="8">
    <location>
        <begin position="122"/>
        <end position="139"/>
    </location>
</feature>
<feature type="domain" description="Methanolan biosynthesis EpsI" evidence="9">
    <location>
        <begin position="305"/>
        <end position="492"/>
    </location>
</feature>
<reference evidence="10 11" key="1">
    <citation type="journal article" date="2011" name="J. Bacteriol.">
        <title>Complete Genome Sequence of the Aerobic Marine Methanotroph Methylomonas methanica MC09.</title>
        <authorList>
            <person name="Boden R."/>
            <person name="Cunliffe M."/>
            <person name="Scanlan J."/>
            <person name="Moussard H."/>
            <person name="Kits K.D."/>
            <person name="Klotz M.G."/>
            <person name="Jetten M.S."/>
            <person name="Vuilleumier S."/>
            <person name="Han J."/>
            <person name="Peters L."/>
            <person name="Mikhailova N."/>
            <person name="Teshima H."/>
            <person name="Tapia R."/>
            <person name="Kyrpides N."/>
            <person name="Ivanova N."/>
            <person name="Pagani I."/>
            <person name="Cheng J.F."/>
            <person name="Goodwin L."/>
            <person name="Han C."/>
            <person name="Hauser L."/>
            <person name="Land M.L."/>
            <person name="Lapidus A."/>
            <person name="Lucas S."/>
            <person name="Pitluck S."/>
            <person name="Woyke T."/>
            <person name="Stein L."/>
            <person name="Murrell J.C."/>
        </authorList>
    </citation>
    <scope>NUCLEOTIDE SEQUENCE [LARGE SCALE GENOMIC DNA]</scope>
    <source>
        <strain evidence="10 11">MC09</strain>
    </source>
</reference>
<proteinExistence type="predicted"/>
<feature type="transmembrane region" description="Helical" evidence="8">
    <location>
        <begin position="216"/>
        <end position="240"/>
    </location>
</feature>
<reference key="2">
    <citation type="submission" date="2011-05" db="EMBL/GenBank/DDBJ databases">
        <title>Complete genome sequence of the aerobic marine methanotroph Methylomonas methanica MC09.</title>
        <authorList>
            <person name="Boden R."/>
            <person name="Cunliffe M."/>
            <person name="Scanlan J."/>
            <person name="Moussard H."/>
            <person name="Kits K.D."/>
            <person name="Klotz M."/>
            <person name="Jetten M."/>
            <person name="Vuilleumier S."/>
            <person name="Han J."/>
            <person name="Peters L."/>
            <person name="Mikhailova N."/>
            <person name="Teshima H."/>
            <person name="Tapia R."/>
            <person name="Kyrpides N."/>
            <person name="Ivanova N."/>
            <person name="Pagani I."/>
            <person name="Cheng J.-F."/>
            <person name="Goodwin L."/>
            <person name="Han C."/>
            <person name="Hauser L."/>
            <person name="Land M."/>
            <person name="Lapidus A."/>
            <person name="Lucas S."/>
            <person name="Pitluck S."/>
            <person name="Woyke T."/>
            <person name="Stein L.Y."/>
            <person name="Murrell C."/>
        </authorList>
    </citation>
    <scope>NUCLEOTIDE SEQUENCE</scope>
    <source>
        <strain>MC09</strain>
    </source>
</reference>